<evidence type="ECO:0000313" key="2">
    <source>
        <dbReference type="EMBL" id="SEO10845.1"/>
    </source>
</evidence>
<name>A0A1H8M0F7_9RHOB</name>
<dbReference type="EMBL" id="FOCE01000012">
    <property type="protein sequence ID" value="SEO10845.1"/>
    <property type="molecule type" value="Genomic_DNA"/>
</dbReference>
<dbReference type="Proteomes" id="UP000198761">
    <property type="component" value="Unassembled WGS sequence"/>
</dbReference>
<reference evidence="2 3" key="1">
    <citation type="submission" date="2016-10" db="EMBL/GenBank/DDBJ databases">
        <authorList>
            <person name="de Groot N.N."/>
        </authorList>
    </citation>
    <scope>NUCLEOTIDE SEQUENCE [LARGE SCALE GENOMIC DNA]</scope>
    <source>
        <strain evidence="2 3">DSM 3857</strain>
    </source>
</reference>
<dbReference type="AlphaFoldDB" id="A0A1H8M0F7"/>
<proteinExistence type="predicted"/>
<feature type="region of interest" description="Disordered" evidence="1">
    <location>
        <begin position="1"/>
        <end position="38"/>
    </location>
</feature>
<organism evidence="2 3">
    <name type="scientific">Gemmobacter aquatilis</name>
    <dbReference type="NCBI Taxonomy" id="933059"/>
    <lineage>
        <taxon>Bacteria</taxon>
        <taxon>Pseudomonadati</taxon>
        <taxon>Pseudomonadota</taxon>
        <taxon>Alphaproteobacteria</taxon>
        <taxon>Rhodobacterales</taxon>
        <taxon>Paracoccaceae</taxon>
        <taxon>Gemmobacter</taxon>
    </lineage>
</organism>
<dbReference type="RefSeq" id="WP_245749516.1">
    <property type="nucleotide sequence ID" value="NZ_FOCE01000012.1"/>
</dbReference>
<gene>
    <name evidence="2" type="ORF">SAMN04488103_11233</name>
</gene>
<accession>A0A1H8M0F7</accession>
<evidence type="ECO:0000256" key="1">
    <source>
        <dbReference type="SAM" id="MobiDB-lite"/>
    </source>
</evidence>
<sequence length="127" mass="14200">MYNCQTPVTGGKQAERAPFRRRARRHTTGRPRLPTGPRLVAPEPHLCFLDSQSLPLAAPLSALEAWSRFMGHFLRFTATAMRTHDMIASRFGVQRLNGFSHRKAESARPGARFSIVLVEESTPNSLS</sequence>
<evidence type="ECO:0000313" key="3">
    <source>
        <dbReference type="Proteomes" id="UP000198761"/>
    </source>
</evidence>
<dbReference type="STRING" id="933059.SAMN04488103_11233"/>
<protein>
    <submittedName>
        <fullName evidence="2">Uncharacterized protein</fullName>
    </submittedName>
</protein>
<keyword evidence="3" id="KW-1185">Reference proteome</keyword>
<feature type="compositionally biased region" description="Basic residues" evidence="1">
    <location>
        <begin position="19"/>
        <end position="29"/>
    </location>
</feature>